<proteinExistence type="predicted"/>
<dbReference type="PROSITE" id="PS51707">
    <property type="entry name" value="CYTH"/>
    <property type="match status" value="1"/>
</dbReference>
<dbReference type="Proteomes" id="UP000277108">
    <property type="component" value="Unassembled WGS sequence"/>
</dbReference>
<dbReference type="Gene3D" id="2.40.320.10">
    <property type="entry name" value="Hypothetical Protein Pfu-838710-001"/>
    <property type="match status" value="1"/>
</dbReference>
<protein>
    <submittedName>
        <fullName evidence="2">Adenylate cyclase</fullName>
    </submittedName>
</protein>
<accession>A0A3N5BJ04</accession>
<dbReference type="InterPro" id="IPR033469">
    <property type="entry name" value="CYTH-like_dom_sf"/>
</dbReference>
<dbReference type="AlphaFoldDB" id="A0A3N5BJ04"/>
<feature type="domain" description="CYTH" evidence="1">
    <location>
        <begin position="3"/>
        <end position="187"/>
    </location>
</feature>
<dbReference type="PIRSF" id="PIRSF012526">
    <property type="entry name" value="CYTH_UCP012526"/>
    <property type="match status" value="1"/>
</dbReference>
<dbReference type="SUPFAM" id="SSF55154">
    <property type="entry name" value="CYTH-like phosphatases"/>
    <property type="match status" value="1"/>
</dbReference>
<name>A0A3N5BJ04_9BACL</name>
<dbReference type="EMBL" id="RKRK01000002">
    <property type="protein sequence ID" value="RPF57617.1"/>
    <property type="molecule type" value="Genomic_DNA"/>
</dbReference>
<dbReference type="InterPro" id="IPR023577">
    <property type="entry name" value="CYTH_domain"/>
</dbReference>
<dbReference type="CDD" id="cd07762">
    <property type="entry name" value="CYTH-like_Pase_1"/>
    <property type="match status" value="1"/>
</dbReference>
<comment type="caution">
    <text evidence="2">The sequence shown here is derived from an EMBL/GenBank/DDBJ whole genome shotgun (WGS) entry which is preliminary data.</text>
</comment>
<reference evidence="2 3" key="1">
    <citation type="submission" date="2018-11" db="EMBL/GenBank/DDBJ databases">
        <title>Genomic Encyclopedia of Type Strains, Phase IV (KMG-IV): sequencing the most valuable type-strain genomes for metagenomic binning, comparative biology and taxonomic classification.</title>
        <authorList>
            <person name="Goeker M."/>
        </authorList>
    </citation>
    <scope>NUCLEOTIDE SEQUENCE [LARGE SCALE GENOMIC DNA]</scope>
    <source>
        <strain evidence="2 3">DSM 29158</strain>
    </source>
</reference>
<evidence type="ECO:0000313" key="2">
    <source>
        <dbReference type="EMBL" id="RPF57617.1"/>
    </source>
</evidence>
<organism evidence="2 3">
    <name type="scientific">Abyssicoccus albus</name>
    <dbReference type="NCBI Taxonomy" id="1817405"/>
    <lineage>
        <taxon>Bacteria</taxon>
        <taxon>Bacillati</taxon>
        <taxon>Bacillota</taxon>
        <taxon>Bacilli</taxon>
        <taxon>Bacillales</taxon>
        <taxon>Abyssicoccaceae</taxon>
    </lineage>
</organism>
<evidence type="ECO:0000259" key="1">
    <source>
        <dbReference type="PROSITE" id="PS51707"/>
    </source>
</evidence>
<keyword evidence="3" id="KW-1185">Reference proteome</keyword>
<gene>
    <name evidence="2" type="ORF">EDD62_0238</name>
</gene>
<dbReference type="RefSeq" id="WP_123807219.1">
    <property type="nucleotide sequence ID" value="NZ_RKRK01000002.1"/>
</dbReference>
<evidence type="ECO:0000313" key="3">
    <source>
        <dbReference type="Proteomes" id="UP000277108"/>
    </source>
</evidence>
<dbReference type="OrthoDB" id="384378at2"/>
<dbReference type="Pfam" id="PF01928">
    <property type="entry name" value="CYTH"/>
    <property type="match status" value="1"/>
</dbReference>
<dbReference type="InterPro" id="IPR009195">
    <property type="entry name" value="Uncharacterised_YjbK"/>
</dbReference>
<sequence>MQEIEIEFKNMLIKSEYKQLLNHYFDVTKCHPIIQINEYFDTYDNDLTTNKIALRIRTIDDNKELTLKIPSTNQNQNIEINEMVQFDTLTHFEQLNDMMKQHLKQYEIEALSFCSLGKIKTTRYEKELDNELLVLDHTEFPNFEDYELEFEVNHHDNGLKKFNALLNQHHIPVRKANPKIKRFMDHL</sequence>
<dbReference type="SMART" id="SM01118">
    <property type="entry name" value="CYTH"/>
    <property type="match status" value="1"/>
</dbReference>